<dbReference type="Pfam" id="PF09072">
    <property type="entry name" value="TMA7"/>
    <property type="match status" value="1"/>
</dbReference>
<gene>
    <name evidence="3" type="ORF">EST38_g14364</name>
</gene>
<evidence type="ECO:0000313" key="4">
    <source>
        <dbReference type="Proteomes" id="UP000290288"/>
    </source>
</evidence>
<accession>A0A4Q2CZV7</accession>
<feature type="chain" id="PRO_5020834190" evidence="2">
    <location>
        <begin position="20"/>
        <end position="129"/>
    </location>
</feature>
<comment type="caution">
    <text evidence="3">The sequence shown here is derived from an EMBL/GenBank/DDBJ whole genome shotgun (WGS) entry which is preliminary data.</text>
</comment>
<feature type="region of interest" description="Disordered" evidence="1">
    <location>
        <begin position="70"/>
        <end position="129"/>
    </location>
</feature>
<evidence type="ECO:0000256" key="2">
    <source>
        <dbReference type="SAM" id="SignalP"/>
    </source>
</evidence>
<feature type="compositionally biased region" description="Polar residues" evidence="1">
    <location>
        <begin position="85"/>
        <end position="96"/>
    </location>
</feature>
<dbReference type="EMBL" id="SDEE01001855">
    <property type="protein sequence ID" value="RXW11491.1"/>
    <property type="molecule type" value="Genomic_DNA"/>
</dbReference>
<proteinExistence type="predicted"/>
<dbReference type="InterPro" id="IPR015157">
    <property type="entry name" value="TMA7"/>
</dbReference>
<feature type="signal peptide" evidence="2">
    <location>
        <begin position="1"/>
        <end position="19"/>
    </location>
</feature>
<name>A0A4Q2CZV7_9AGAR</name>
<dbReference type="AlphaFoldDB" id="A0A4Q2CZV7"/>
<sequence>MRLASPNALVLVLFAQVWASFSLPLSTAFDDDTSSLSSREEAYEVMDIRSILAELDLDLEARSLLGSLIEARGPGSGTSKGSKTATRSDSSDNLNTKIRKEQKILKEIPVKASQKGPMSSVGLKKSGGK</sequence>
<reference evidence="3 4" key="1">
    <citation type="submission" date="2019-01" db="EMBL/GenBank/DDBJ databases">
        <title>Draft genome sequence of Psathyrella aberdarensis IHI B618.</title>
        <authorList>
            <person name="Buettner E."/>
            <person name="Kellner H."/>
        </authorList>
    </citation>
    <scope>NUCLEOTIDE SEQUENCE [LARGE SCALE GENOMIC DNA]</scope>
    <source>
        <strain evidence="3 4">IHI B618</strain>
    </source>
</reference>
<organism evidence="3 4">
    <name type="scientific">Candolleomyces aberdarensis</name>
    <dbReference type="NCBI Taxonomy" id="2316362"/>
    <lineage>
        <taxon>Eukaryota</taxon>
        <taxon>Fungi</taxon>
        <taxon>Dikarya</taxon>
        <taxon>Basidiomycota</taxon>
        <taxon>Agaricomycotina</taxon>
        <taxon>Agaricomycetes</taxon>
        <taxon>Agaricomycetidae</taxon>
        <taxon>Agaricales</taxon>
        <taxon>Agaricineae</taxon>
        <taxon>Psathyrellaceae</taxon>
        <taxon>Candolleomyces</taxon>
    </lineage>
</organism>
<keyword evidence="2" id="KW-0732">Signal</keyword>
<evidence type="ECO:0000313" key="3">
    <source>
        <dbReference type="EMBL" id="RXW11491.1"/>
    </source>
</evidence>
<feature type="compositionally biased region" description="Basic and acidic residues" evidence="1">
    <location>
        <begin position="98"/>
        <end position="109"/>
    </location>
</feature>
<keyword evidence="4" id="KW-1185">Reference proteome</keyword>
<protein>
    <submittedName>
        <fullName evidence="3">Uncharacterized protein</fullName>
    </submittedName>
</protein>
<evidence type="ECO:0000256" key="1">
    <source>
        <dbReference type="SAM" id="MobiDB-lite"/>
    </source>
</evidence>
<dbReference type="Proteomes" id="UP000290288">
    <property type="component" value="Unassembled WGS sequence"/>
</dbReference>